<dbReference type="Proteomes" id="UP001431783">
    <property type="component" value="Unassembled WGS sequence"/>
</dbReference>
<keyword evidence="2" id="KW-1185">Reference proteome</keyword>
<proteinExistence type="predicted"/>
<dbReference type="InterPro" id="IPR019308">
    <property type="entry name" value="TMEM214"/>
</dbReference>
<gene>
    <name evidence="1" type="ORF">WA026_013529</name>
</gene>
<dbReference type="Pfam" id="PF10151">
    <property type="entry name" value="TMEM214"/>
    <property type="match status" value="1"/>
</dbReference>
<dbReference type="AlphaFoldDB" id="A0AAW1V7E7"/>
<reference evidence="1 2" key="1">
    <citation type="submission" date="2023-03" db="EMBL/GenBank/DDBJ databases">
        <title>Genome insight into feeding habits of ladybird beetles.</title>
        <authorList>
            <person name="Li H.-S."/>
            <person name="Huang Y.-H."/>
            <person name="Pang H."/>
        </authorList>
    </citation>
    <scope>NUCLEOTIDE SEQUENCE [LARGE SCALE GENOMIC DNA]</scope>
    <source>
        <strain evidence="1">SYSU_2023b</strain>
        <tissue evidence="1">Whole body</tissue>
    </source>
</reference>
<sequence>MRSHYLFKYKDHRWGIEKGSISNIHLRNSRTLQIFQCLAEIQKDCLSKRRFKKNVTKWKSANKQKQQQAKETKKHSSGGFRIKGLFYLTIILLGGVVYSDVQTNGSWKDSNTAYLMKKYHVCEYSHKVLNKTSESIKWVNLKIDNQFPGYEKKLHETLEPYSEMLSDVGQISYDIILTAKLGIATGFSIIADSIEDRFPGLLDQTRKTFTSALSSTAFYTKKGVSYLRDEFFVGNMSPENMSKVAVETLTATQQKINEFYVWSYERAQEFYVWGHEKVRTVIK</sequence>
<name>A0AAW1V7E7_9CUCU</name>
<evidence type="ECO:0000313" key="1">
    <source>
        <dbReference type="EMBL" id="KAK9891214.1"/>
    </source>
</evidence>
<evidence type="ECO:0000313" key="2">
    <source>
        <dbReference type="Proteomes" id="UP001431783"/>
    </source>
</evidence>
<comment type="caution">
    <text evidence="1">The sequence shown here is derived from an EMBL/GenBank/DDBJ whole genome shotgun (WGS) entry which is preliminary data.</text>
</comment>
<accession>A0AAW1V7E7</accession>
<dbReference type="EMBL" id="JARQZJ010000127">
    <property type="protein sequence ID" value="KAK9891214.1"/>
    <property type="molecule type" value="Genomic_DNA"/>
</dbReference>
<organism evidence="1 2">
    <name type="scientific">Henosepilachna vigintioctopunctata</name>
    <dbReference type="NCBI Taxonomy" id="420089"/>
    <lineage>
        <taxon>Eukaryota</taxon>
        <taxon>Metazoa</taxon>
        <taxon>Ecdysozoa</taxon>
        <taxon>Arthropoda</taxon>
        <taxon>Hexapoda</taxon>
        <taxon>Insecta</taxon>
        <taxon>Pterygota</taxon>
        <taxon>Neoptera</taxon>
        <taxon>Endopterygota</taxon>
        <taxon>Coleoptera</taxon>
        <taxon>Polyphaga</taxon>
        <taxon>Cucujiformia</taxon>
        <taxon>Coccinelloidea</taxon>
        <taxon>Coccinellidae</taxon>
        <taxon>Epilachninae</taxon>
        <taxon>Epilachnini</taxon>
        <taxon>Henosepilachna</taxon>
    </lineage>
</organism>
<protein>
    <submittedName>
        <fullName evidence="1">Uncharacterized protein</fullName>
    </submittedName>
</protein>